<accession>M2S7D0</accession>
<evidence type="ECO:0000256" key="1">
    <source>
        <dbReference type="PROSITE-ProRule" id="PRU00087"/>
    </source>
</evidence>
<dbReference type="VEuPathDB" id="AmoebaDB:EHI5A_099700"/>
<feature type="repeat" description="Filamin" evidence="1">
    <location>
        <begin position="29"/>
        <end position="108"/>
    </location>
</feature>
<dbReference type="InterPro" id="IPR017868">
    <property type="entry name" value="Filamin/ABP280_repeat-like"/>
</dbReference>
<dbReference type="PROSITE" id="PS50194">
    <property type="entry name" value="FILAMIN_REPEAT"/>
    <property type="match status" value="1"/>
</dbReference>
<gene>
    <name evidence="2" type="ORF">EHI5A_099700</name>
</gene>
<dbReference type="OrthoDB" id="18740at2759"/>
<dbReference type="EMBL" id="KB444363">
    <property type="protein sequence ID" value="EMD47286.1"/>
    <property type="molecule type" value="Genomic_DNA"/>
</dbReference>
<dbReference type="AlphaFoldDB" id="M2S7D0"/>
<reference evidence="2 3" key="1">
    <citation type="submission" date="2013-02" db="EMBL/GenBank/DDBJ databases">
        <authorList>
            <person name="Hannick L."/>
            <person name="Zafar N."/>
            <person name="Lorenzi H."/>
            <person name="Ali I.A."/>
            <person name="Petri W.P."/>
            <person name="Caler E."/>
        </authorList>
    </citation>
    <scope>NUCLEOTIDE SEQUENCE [LARGE SCALE GENOMIC DNA]</scope>
    <source>
        <strain evidence="2 3">KU27</strain>
    </source>
</reference>
<dbReference type="InterPro" id="IPR013783">
    <property type="entry name" value="Ig-like_fold"/>
</dbReference>
<evidence type="ECO:0000313" key="2">
    <source>
        <dbReference type="EMBL" id="EMD47286.1"/>
    </source>
</evidence>
<dbReference type="InterPro" id="IPR001298">
    <property type="entry name" value="Filamin/ABP280_rpt"/>
</dbReference>
<organism evidence="2 3">
    <name type="scientific">Entamoeba histolytica KU27</name>
    <dbReference type="NCBI Taxonomy" id="885311"/>
    <lineage>
        <taxon>Eukaryota</taxon>
        <taxon>Amoebozoa</taxon>
        <taxon>Evosea</taxon>
        <taxon>Archamoebae</taxon>
        <taxon>Mastigamoebida</taxon>
        <taxon>Entamoebidae</taxon>
        <taxon>Entamoeba</taxon>
    </lineage>
</organism>
<dbReference type="InterPro" id="IPR014756">
    <property type="entry name" value="Ig_E-set"/>
</dbReference>
<sequence length="108" mass="12419">MVIKLVKHHMKFVLERELIIKKSGVDCFQFTILAKSKRGGPVKPGNAKFSVKIIHENGTEIPQENIDIKNLKEAKYRVTYKVSEHGDYTIHCLLNNRDIKGSPWVQQC</sequence>
<proteinExistence type="predicted"/>
<name>M2S7D0_ENTHI</name>
<dbReference type="SUPFAM" id="SSF81296">
    <property type="entry name" value="E set domains"/>
    <property type="match status" value="1"/>
</dbReference>
<evidence type="ECO:0000313" key="3">
    <source>
        <dbReference type="Proteomes" id="UP000011755"/>
    </source>
</evidence>
<dbReference type="Pfam" id="PF00630">
    <property type="entry name" value="Filamin"/>
    <property type="match status" value="1"/>
</dbReference>
<protein>
    <submittedName>
        <fullName evidence="2">Filamin/ABP280 repeat containing protein</fullName>
    </submittedName>
</protein>
<dbReference type="Gene3D" id="2.60.40.10">
    <property type="entry name" value="Immunoglobulins"/>
    <property type="match status" value="1"/>
</dbReference>
<dbReference type="Proteomes" id="UP000011755">
    <property type="component" value="Unassembled WGS sequence"/>
</dbReference>
<dbReference type="SMART" id="SM00557">
    <property type="entry name" value="IG_FLMN"/>
    <property type="match status" value="1"/>
</dbReference>